<reference evidence="4 5" key="1">
    <citation type="submission" date="2021-01" db="EMBL/GenBank/DDBJ databases">
        <title>Chryseolinea sp. Jin1 Genome sequencing and assembly.</title>
        <authorList>
            <person name="Kim I."/>
        </authorList>
    </citation>
    <scope>NUCLEOTIDE SEQUENCE [LARGE SCALE GENOMIC DNA]</scope>
    <source>
        <strain evidence="4 5">Jin1</strain>
    </source>
</reference>
<dbReference type="PROSITE" id="PS50977">
    <property type="entry name" value="HTH_TETR_2"/>
    <property type="match status" value="1"/>
</dbReference>
<dbReference type="Gene3D" id="1.10.357.10">
    <property type="entry name" value="Tetracycline Repressor, domain 2"/>
    <property type="match status" value="1"/>
</dbReference>
<sequence length="225" mass="26503">MAILTLQLNSNLFLRDPQNTALGQKIISQSVEMIHELGFELFTFKKLAEQIDSTEASVYRYFENKHRLLLYLIDLYWTWLEYRLAFEINNVTDAKERLRKCLTLLTQESKSVIQLDFVKEEILRQIVMTEFEKTYLTKQVDADNKEGLFLPYKTICKKIATILQDINPNYPFPHSLASTALLALTHQIYYAQHLPSLSDIKYDPKKNNKKLYEFLEGFLLHSIRK</sequence>
<keyword evidence="1 2" id="KW-0238">DNA-binding</keyword>
<dbReference type="InterPro" id="IPR001647">
    <property type="entry name" value="HTH_TetR"/>
</dbReference>
<gene>
    <name evidence="4" type="ORF">JI741_01860</name>
</gene>
<proteinExistence type="predicted"/>
<evidence type="ECO:0000256" key="1">
    <source>
        <dbReference type="ARBA" id="ARBA00023125"/>
    </source>
</evidence>
<dbReference type="EMBL" id="JAERRB010000001">
    <property type="protein sequence ID" value="MBL0739940.1"/>
    <property type="molecule type" value="Genomic_DNA"/>
</dbReference>
<protein>
    <submittedName>
        <fullName evidence="4">TetR/AcrR family transcriptional regulator</fullName>
    </submittedName>
</protein>
<evidence type="ECO:0000313" key="4">
    <source>
        <dbReference type="EMBL" id="MBL0739940.1"/>
    </source>
</evidence>
<evidence type="ECO:0000256" key="2">
    <source>
        <dbReference type="PROSITE-ProRule" id="PRU00335"/>
    </source>
</evidence>
<feature type="domain" description="HTH tetR-type" evidence="3">
    <location>
        <begin position="20"/>
        <end position="80"/>
    </location>
</feature>
<organism evidence="4 5">
    <name type="scientific">Chryseolinea lacunae</name>
    <dbReference type="NCBI Taxonomy" id="2801331"/>
    <lineage>
        <taxon>Bacteria</taxon>
        <taxon>Pseudomonadati</taxon>
        <taxon>Bacteroidota</taxon>
        <taxon>Cytophagia</taxon>
        <taxon>Cytophagales</taxon>
        <taxon>Fulvivirgaceae</taxon>
        <taxon>Chryseolinea</taxon>
    </lineage>
</organism>
<evidence type="ECO:0000259" key="3">
    <source>
        <dbReference type="PROSITE" id="PS50977"/>
    </source>
</evidence>
<feature type="DNA-binding region" description="H-T-H motif" evidence="2">
    <location>
        <begin position="43"/>
        <end position="62"/>
    </location>
</feature>
<dbReference type="SUPFAM" id="SSF46689">
    <property type="entry name" value="Homeodomain-like"/>
    <property type="match status" value="1"/>
</dbReference>
<name>A0ABS1KKQ9_9BACT</name>
<comment type="caution">
    <text evidence="4">The sequence shown here is derived from an EMBL/GenBank/DDBJ whole genome shotgun (WGS) entry which is preliminary data.</text>
</comment>
<dbReference type="InterPro" id="IPR009057">
    <property type="entry name" value="Homeodomain-like_sf"/>
</dbReference>
<dbReference type="Proteomes" id="UP000613030">
    <property type="component" value="Unassembled WGS sequence"/>
</dbReference>
<evidence type="ECO:0000313" key="5">
    <source>
        <dbReference type="Proteomes" id="UP000613030"/>
    </source>
</evidence>
<dbReference type="Pfam" id="PF00440">
    <property type="entry name" value="TetR_N"/>
    <property type="match status" value="1"/>
</dbReference>
<keyword evidence="5" id="KW-1185">Reference proteome</keyword>
<dbReference type="RefSeq" id="WP_202006901.1">
    <property type="nucleotide sequence ID" value="NZ_JAERRB010000001.1"/>
</dbReference>
<accession>A0ABS1KKQ9</accession>
<dbReference type="PRINTS" id="PR00455">
    <property type="entry name" value="HTHTETR"/>
</dbReference>